<evidence type="ECO:0000313" key="2">
    <source>
        <dbReference type="EMBL" id="BDR52430.1"/>
    </source>
</evidence>
<feature type="transmembrane region" description="Helical" evidence="1">
    <location>
        <begin position="236"/>
        <end position="258"/>
    </location>
</feature>
<keyword evidence="1" id="KW-0812">Transmembrane</keyword>
<name>A0ABN6SC75_9BIFI</name>
<feature type="transmembrane region" description="Helical" evidence="1">
    <location>
        <begin position="164"/>
        <end position="182"/>
    </location>
</feature>
<evidence type="ECO:0000256" key="1">
    <source>
        <dbReference type="SAM" id="Phobius"/>
    </source>
</evidence>
<reference evidence="2 3" key="1">
    <citation type="journal article" date="2023" name="Microbiol. Spectr.">
        <title>Symbiosis of Carpenter Bees with Uncharacterized Lactic Acid Bacteria Showing NAD Auxotrophy.</title>
        <authorList>
            <person name="Kawasaki S."/>
            <person name="Ozawa K."/>
            <person name="Mori T."/>
            <person name="Yamamoto A."/>
            <person name="Ito M."/>
            <person name="Ohkuma M."/>
            <person name="Sakamoto M."/>
            <person name="Matsutani M."/>
        </authorList>
    </citation>
    <scope>NUCLEOTIDE SEQUENCE [LARGE SCALE GENOMIC DNA]</scope>
    <source>
        <strain evidence="2 3">Kim37-2</strain>
    </source>
</reference>
<accession>A0ABN6SC75</accession>
<proteinExistence type="predicted"/>
<keyword evidence="1" id="KW-1133">Transmembrane helix</keyword>
<sequence length="263" mass="28783">MSKTIMSTARSAWALWGAQWRTLWRSKRLLILAALFALLGLANPLTAELTPTLLKSTIGGAQLAQLIPDPDSVSSWAQFYKSMTQLGIYLLAIFFSNMISQEVSAGTLVNLVTKGLPRPTLIAVKYCSALSQWMLSILLAFSITWGYTLYYFPDRHSPHPLVALLPLLAFGIFFIAVIAFGSSLGHSPYSGLLVLVIVQAGLMILNTFEQAKRFNPISLISDNMSLLQGQEQLSHVLPAFIVSLGASAFLLASSTLILNHKRL</sequence>
<feature type="transmembrane region" description="Helical" evidence="1">
    <location>
        <begin position="189"/>
        <end position="208"/>
    </location>
</feature>
<dbReference type="EMBL" id="AP026798">
    <property type="protein sequence ID" value="BDR52430.1"/>
    <property type="molecule type" value="Genomic_DNA"/>
</dbReference>
<protein>
    <submittedName>
        <fullName evidence="2">ABC transporter permease</fullName>
    </submittedName>
</protein>
<feature type="transmembrane region" description="Helical" evidence="1">
    <location>
        <begin position="133"/>
        <end position="152"/>
    </location>
</feature>
<organism evidence="2 3">
    <name type="scientific">Bombiscardovia nodaiensis</name>
    <dbReference type="NCBI Taxonomy" id="2932181"/>
    <lineage>
        <taxon>Bacteria</taxon>
        <taxon>Bacillati</taxon>
        <taxon>Actinomycetota</taxon>
        <taxon>Actinomycetes</taxon>
        <taxon>Bifidobacteriales</taxon>
        <taxon>Bifidobacteriaceae</taxon>
        <taxon>Bombiscardovia</taxon>
    </lineage>
</organism>
<keyword evidence="1" id="KW-0472">Membrane</keyword>
<gene>
    <name evidence="2" type="ORF">KIM372_03370</name>
</gene>
<feature type="transmembrane region" description="Helical" evidence="1">
    <location>
        <begin position="86"/>
        <end position="112"/>
    </location>
</feature>
<evidence type="ECO:0000313" key="3">
    <source>
        <dbReference type="Proteomes" id="UP001321766"/>
    </source>
</evidence>
<keyword evidence="3" id="KW-1185">Reference proteome</keyword>
<dbReference type="Proteomes" id="UP001321766">
    <property type="component" value="Chromosome"/>
</dbReference>